<keyword evidence="11" id="KW-1185">Reference proteome</keyword>
<keyword evidence="2 6" id="KW-0728">SH3 domain</keyword>
<gene>
    <name evidence="10" type="ORF">OFUS_LOCUS13444</name>
</gene>
<feature type="transmembrane region" description="Helical" evidence="8">
    <location>
        <begin position="344"/>
        <end position="367"/>
    </location>
</feature>
<evidence type="ECO:0000256" key="2">
    <source>
        <dbReference type="ARBA" id="ARBA00022443"/>
    </source>
</evidence>
<dbReference type="Pfam" id="PF07782">
    <property type="entry name" value="DC_STAMP"/>
    <property type="match status" value="1"/>
</dbReference>
<evidence type="ECO:0000256" key="7">
    <source>
        <dbReference type="SAM" id="MobiDB-lite"/>
    </source>
</evidence>
<evidence type="ECO:0000256" key="8">
    <source>
        <dbReference type="SAM" id="Phobius"/>
    </source>
</evidence>
<dbReference type="Proteomes" id="UP000749559">
    <property type="component" value="Unassembled WGS sequence"/>
</dbReference>
<organism evidence="10 11">
    <name type="scientific">Owenia fusiformis</name>
    <name type="common">Polychaete worm</name>
    <dbReference type="NCBI Taxonomy" id="6347"/>
    <lineage>
        <taxon>Eukaryota</taxon>
        <taxon>Metazoa</taxon>
        <taxon>Spiralia</taxon>
        <taxon>Lophotrochozoa</taxon>
        <taxon>Annelida</taxon>
        <taxon>Polychaeta</taxon>
        <taxon>Sedentaria</taxon>
        <taxon>Canalipalpata</taxon>
        <taxon>Sabellida</taxon>
        <taxon>Oweniida</taxon>
        <taxon>Oweniidae</taxon>
        <taxon>Owenia</taxon>
    </lineage>
</organism>
<protein>
    <recommendedName>
        <fullName evidence="9">SH3 domain-containing protein</fullName>
    </recommendedName>
</protein>
<dbReference type="Gene3D" id="2.30.30.40">
    <property type="entry name" value="SH3 Domains"/>
    <property type="match status" value="1"/>
</dbReference>
<dbReference type="PANTHER" id="PTHR21041:SF9">
    <property type="entry name" value="DENDRITIC CELL-SPECIFIC TRANSMEMBRANE PROTEIN-LIKE DOMAIN-CONTAINING PROTEIN"/>
    <property type="match status" value="1"/>
</dbReference>
<dbReference type="PROSITE" id="PS50002">
    <property type="entry name" value="SH3"/>
    <property type="match status" value="1"/>
</dbReference>
<dbReference type="InterPro" id="IPR036028">
    <property type="entry name" value="SH3-like_dom_sf"/>
</dbReference>
<dbReference type="Pfam" id="PF00018">
    <property type="entry name" value="SH3_1"/>
    <property type="match status" value="1"/>
</dbReference>
<evidence type="ECO:0000256" key="1">
    <source>
        <dbReference type="ARBA" id="ARBA00004141"/>
    </source>
</evidence>
<comment type="caution">
    <text evidence="10">The sequence shown here is derived from an EMBL/GenBank/DDBJ whole genome shotgun (WGS) entry which is preliminary data.</text>
</comment>
<sequence>MPQTDKYKAIYPYTPSNEGEIQLQVEDIITDIKELNNGWAIGNNLTTKSTGIFPMQYLERLPDTGSIISGSARSSPTPSGVSSIHTPKVSKNNVERLPMHQNGSVRSGKPLQHRESILSHASNISVDSWVESSGDEKDGVTNDVMSTNGSKRNSRKRPQLAVKPNILRTESMNSNMTTPVLPARASNINTLPSADAKAVSEAGDISSVENELYTIDDINDELYATATYPNGNTPKDALSINGPSEYQNSDDMVKKGNKKETKSKLGNIFKRRSKPSTEDANGNMEISMLDINKSQEALTKPEKKQTKLRKNLIKVLHVTLMTSAGVLLSLFLFLWMYFGLDYGWLPALVTSLLVAIPLATGLVLCVYCKCTFALFFPSLCTLRSICAILCIITGIILSGPIMNIVQNHHLATMCVHQLEHANGQLHSHHAEVYADQASQIELMLQGNLNNTMQRLEHTVGTLISVNNTVAQWFQQAVLNPATTSQAHTRCSQLLKTAASQCSWGIKVATSSCERAVMSLQEKLITSSILFACNAANKSLLGQVRKKLSLTAKDICSPITTVTDCNVLLEPDEICTEFDSVEAVLARTIDSLGNTSYLLRHYFKIEQTAPQGTTAHVSKHVAPTYTNPEDAATFTDNIVLALDIITKLLSLVIIVLVYDAYEYMISYLSKPYFDNKYIMKEFKSLDRKMDGEGKAVVLPFTARENKTNIDPNTRKYFIPSIRNLMIGLAIISLHALIAITAFIFDHVYYMSFIHLEDVSPNMQESTTDGIAIAQSMDNTAINSTEGGIVVDGRALWCNELIPGGEKNLTLVTISYVILVIALLIQGYAILLKQIIMAYFFPKVAEDRASFLFQDILTKRSEYRATLRHTVHNNCAQANMQDKVKIGDILARKVTCIRILLRK</sequence>
<keyword evidence="5 8" id="KW-0472">Membrane</keyword>
<name>A0A8S4P4U8_OWEFU</name>
<dbReference type="PANTHER" id="PTHR21041">
    <property type="entry name" value="DENDRITIC CELL-SPECIFIC TRANSMEMBRANE PROTEIN"/>
    <property type="match status" value="1"/>
</dbReference>
<evidence type="ECO:0000256" key="5">
    <source>
        <dbReference type="ARBA" id="ARBA00023136"/>
    </source>
</evidence>
<keyword evidence="4 8" id="KW-1133">Transmembrane helix</keyword>
<feature type="transmembrane region" description="Helical" evidence="8">
    <location>
        <begin position="315"/>
        <end position="338"/>
    </location>
</feature>
<feature type="region of interest" description="Disordered" evidence="7">
    <location>
        <begin position="68"/>
        <end position="113"/>
    </location>
</feature>
<reference evidence="10" key="1">
    <citation type="submission" date="2022-03" db="EMBL/GenBank/DDBJ databases">
        <authorList>
            <person name="Martin C."/>
        </authorList>
    </citation>
    <scope>NUCLEOTIDE SEQUENCE</scope>
</reference>
<comment type="subcellular location">
    <subcellularLocation>
        <location evidence="1">Membrane</location>
        <topology evidence="1">Multi-pass membrane protein</topology>
    </subcellularLocation>
</comment>
<dbReference type="EMBL" id="CAIIXF020000006">
    <property type="protein sequence ID" value="CAH1787808.1"/>
    <property type="molecule type" value="Genomic_DNA"/>
</dbReference>
<feature type="non-terminal residue" evidence="10">
    <location>
        <position position="901"/>
    </location>
</feature>
<evidence type="ECO:0000256" key="3">
    <source>
        <dbReference type="ARBA" id="ARBA00022692"/>
    </source>
</evidence>
<keyword evidence="3 8" id="KW-0812">Transmembrane</keyword>
<evidence type="ECO:0000256" key="4">
    <source>
        <dbReference type="ARBA" id="ARBA00022989"/>
    </source>
</evidence>
<feature type="transmembrane region" description="Helical" evidence="8">
    <location>
        <begin position="723"/>
        <end position="743"/>
    </location>
</feature>
<feature type="transmembrane region" description="Helical" evidence="8">
    <location>
        <begin position="374"/>
        <end position="397"/>
    </location>
</feature>
<dbReference type="InterPro" id="IPR012858">
    <property type="entry name" value="DC_STAMP-like"/>
</dbReference>
<evidence type="ECO:0000256" key="6">
    <source>
        <dbReference type="PROSITE-ProRule" id="PRU00192"/>
    </source>
</evidence>
<feature type="transmembrane region" description="Helical" evidence="8">
    <location>
        <begin position="637"/>
        <end position="660"/>
    </location>
</feature>
<feature type="transmembrane region" description="Helical" evidence="8">
    <location>
        <begin position="807"/>
        <end position="829"/>
    </location>
</feature>
<evidence type="ECO:0000259" key="9">
    <source>
        <dbReference type="PROSITE" id="PS50002"/>
    </source>
</evidence>
<proteinExistence type="predicted"/>
<dbReference type="SUPFAM" id="SSF50044">
    <property type="entry name" value="SH3-domain"/>
    <property type="match status" value="1"/>
</dbReference>
<dbReference type="SMART" id="SM00326">
    <property type="entry name" value="SH3"/>
    <property type="match status" value="1"/>
</dbReference>
<accession>A0A8S4P4U8</accession>
<feature type="region of interest" description="Disordered" evidence="7">
    <location>
        <begin position="129"/>
        <end position="161"/>
    </location>
</feature>
<feature type="domain" description="SH3" evidence="9">
    <location>
        <begin position="2"/>
        <end position="63"/>
    </location>
</feature>
<dbReference type="GO" id="GO:0016020">
    <property type="term" value="C:membrane"/>
    <property type="evidence" value="ECO:0007669"/>
    <property type="project" value="UniProtKB-SubCell"/>
</dbReference>
<evidence type="ECO:0000313" key="10">
    <source>
        <dbReference type="EMBL" id="CAH1787808.1"/>
    </source>
</evidence>
<evidence type="ECO:0000313" key="11">
    <source>
        <dbReference type="Proteomes" id="UP000749559"/>
    </source>
</evidence>
<dbReference type="InterPro" id="IPR051856">
    <property type="entry name" value="CSR-E3_Ligase_Protein"/>
</dbReference>
<feature type="compositionally biased region" description="Polar residues" evidence="7">
    <location>
        <begin position="68"/>
        <end position="92"/>
    </location>
</feature>
<dbReference type="OrthoDB" id="6598372at2759"/>
<dbReference type="AlphaFoldDB" id="A0A8S4P4U8"/>
<dbReference type="InterPro" id="IPR001452">
    <property type="entry name" value="SH3_domain"/>
</dbReference>